<dbReference type="PANTHER" id="PTHR45833:SF2">
    <property type="entry name" value="BIFUNCTIONAL HOMOCYSTEINE S-METHYLTRANSFERASE_5,10-METHYLENETETRAHYDROFOLATE REDUCTASE"/>
    <property type="match status" value="1"/>
</dbReference>
<dbReference type="NCBIfam" id="NF005719">
    <property type="entry name" value="PRK07535.1"/>
    <property type="match status" value="1"/>
</dbReference>
<proteinExistence type="inferred from homology"/>
<dbReference type="GO" id="GO:0032259">
    <property type="term" value="P:methylation"/>
    <property type="evidence" value="ECO:0007669"/>
    <property type="project" value="UniProtKB-KW"/>
</dbReference>
<dbReference type="HOGENOM" id="CLU_070996_0_0_9"/>
<protein>
    <submittedName>
        <fullName evidence="5">Methyltetrahydrofolate:corrinoid/iron-sulfur protein methyltransferase</fullName>
    </submittedName>
</protein>
<dbReference type="AlphaFoldDB" id="G9XGR6"/>
<dbReference type="GO" id="GO:0008705">
    <property type="term" value="F:methionine synthase activity"/>
    <property type="evidence" value="ECO:0007669"/>
    <property type="project" value="TreeGrafter"/>
</dbReference>
<dbReference type="GO" id="GO:0042558">
    <property type="term" value="P:pteridine-containing compound metabolic process"/>
    <property type="evidence" value="ECO:0007669"/>
    <property type="project" value="InterPro"/>
</dbReference>
<dbReference type="Proteomes" id="UP000004416">
    <property type="component" value="Unassembled WGS sequence"/>
</dbReference>
<keyword evidence="2 5" id="KW-0489">Methyltransferase</keyword>
<gene>
    <name evidence="5" type="ORF">HMPREF0322_00132</name>
</gene>
<comment type="similarity">
    <text evidence="1">Belongs to the vitamin-B12 dependent methionine synthase family.</text>
</comment>
<dbReference type="PROSITE" id="PS50972">
    <property type="entry name" value="PTERIN_BINDING"/>
    <property type="match status" value="1"/>
</dbReference>
<dbReference type="Pfam" id="PF00809">
    <property type="entry name" value="Pterin_bind"/>
    <property type="match status" value="1"/>
</dbReference>
<dbReference type="PANTHER" id="PTHR45833">
    <property type="entry name" value="METHIONINE SYNTHASE"/>
    <property type="match status" value="1"/>
</dbReference>
<accession>G9XGR6</accession>
<dbReference type="GO" id="GO:0005829">
    <property type="term" value="C:cytosol"/>
    <property type="evidence" value="ECO:0007669"/>
    <property type="project" value="TreeGrafter"/>
</dbReference>
<dbReference type="PATRIC" id="fig|537010.4.peg.124"/>
<dbReference type="InterPro" id="IPR000489">
    <property type="entry name" value="Pterin-binding_dom"/>
</dbReference>
<dbReference type="Gene3D" id="3.20.20.20">
    <property type="entry name" value="Dihydropteroate synthase-like"/>
    <property type="match status" value="1"/>
</dbReference>
<keyword evidence="3 5" id="KW-0808">Transferase</keyword>
<comment type="caution">
    <text evidence="5">The sequence shown here is derived from an EMBL/GenBank/DDBJ whole genome shotgun (WGS) entry which is preliminary data.</text>
</comment>
<evidence type="ECO:0000313" key="6">
    <source>
        <dbReference type="Proteomes" id="UP000004416"/>
    </source>
</evidence>
<organism evidence="5 6">
    <name type="scientific">Desulfitobacterium hafniense DP7</name>
    <dbReference type="NCBI Taxonomy" id="537010"/>
    <lineage>
        <taxon>Bacteria</taxon>
        <taxon>Bacillati</taxon>
        <taxon>Bacillota</taxon>
        <taxon>Clostridia</taxon>
        <taxon>Eubacteriales</taxon>
        <taxon>Desulfitobacteriaceae</taxon>
        <taxon>Desulfitobacterium</taxon>
    </lineage>
</organism>
<dbReference type="SUPFAM" id="SSF51717">
    <property type="entry name" value="Dihydropteroate synthetase-like"/>
    <property type="match status" value="1"/>
</dbReference>
<sequence length="291" mass="31848">MLLIIPVNEEIKDFVKVGESTLIIIGEKINGTIPSVKKAIEEKDEGFIRNLAVKQSEAGAGYIDVCAGTSPSLEVETLKWLMDIVQDATDTPLCIDSPNPRAIEQVFRYAERPGMINSVSLEGDKCEIVFPLVKDTPWQVIALTCDNSGIPKDVQTRVDIAKTLVEKAESFGIPPERLHIDPLVIALSADNDALLKFIEATQGIKAYYPAINVTSGLSNISFGMPLRKVINQNFLTLARYAGMNSAILDPLNRDLLAALLATEALLGLDKHCRNFANAYRKNKIGPLKESV</sequence>
<evidence type="ECO:0000256" key="1">
    <source>
        <dbReference type="ARBA" id="ARBA00010398"/>
    </source>
</evidence>
<reference evidence="5 6" key="1">
    <citation type="submission" date="2011-08" db="EMBL/GenBank/DDBJ databases">
        <authorList>
            <person name="Weinstock G."/>
            <person name="Sodergren E."/>
            <person name="Clifton S."/>
            <person name="Fulton L."/>
            <person name="Fulton B."/>
            <person name="Courtney L."/>
            <person name="Fronick C."/>
            <person name="Harrison M."/>
            <person name="Strong C."/>
            <person name="Farmer C."/>
            <person name="Delahaunty K."/>
            <person name="Markovic C."/>
            <person name="Hall O."/>
            <person name="Minx P."/>
            <person name="Tomlinson C."/>
            <person name="Mitreva M."/>
            <person name="Hou S."/>
            <person name="Chen J."/>
            <person name="Wollam A."/>
            <person name="Pepin K.H."/>
            <person name="Johnson M."/>
            <person name="Bhonagiri V."/>
            <person name="Zhang X."/>
            <person name="Suruliraj S."/>
            <person name="Warren W."/>
            <person name="Chinwalla A."/>
            <person name="Mardis E.R."/>
            <person name="Wilson R.K."/>
        </authorList>
    </citation>
    <scope>NUCLEOTIDE SEQUENCE [LARGE SCALE GENOMIC DNA]</scope>
    <source>
        <strain evidence="5 6">DP7</strain>
    </source>
</reference>
<dbReference type="InterPro" id="IPR011005">
    <property type="entry name" value="Dihydropteroate_synth-like_sf"/>
</dbReference>
<evidence type="ECO:0000256" key="2">
    <source>
        <dbReference type="ARBA" id="ARBA00022603"/>
    </source>
</evidence>
<dbReference type="InterPro" id="IPR050554">
    <property type="entry name" value="Met_Synthase/Corrinoid"/>
</dbReference>
<evidence type="ECO:0000313" key="5">
    <source>
        <dbReference type="EMBL" id="EHL09101.1"/>
    </source>
</evidence>
<feature type="domain" description="Pterin-binding" evidence="4">
    <location>
        <begin position="22"/>
        <end position="283"/>
    </location>
</feature>
<evidence type="ECO:0000256" key="3">
    <source>
        <dbReference type="ARBA" id="ARBA00022679"/>
    </source>
</evidence>
<evidence type="ECO:0000259" key="4">
    <source>
        <dbReference type="PROSITE" id="PS50972"/>
    </source>
</evidence>
<name>G9XGR6_DESHA</name>
<dbReference type="EMBL" id="AFZX01000005">
    <property type="protein sequence ID" value="EHL09101.1"/>
    <property type="molecule type" value="Genomic_DNA"/>
</dbReference>